<keyword evidence="2" id="KW-1185">Reference proteome</keyword>
<reference evidence="1 2" key="2">
    <citation type="submission" date="2018-11" db="EMBL/GenBank/DDBJ databases">
        <authorList>
            <consortium name="Pathogen Informatics"/>
        </authorList>
    </citation>
    <scope>NUCLEOTIDE SEQUENCE [LARGE SCALE GENOMIC DNA]</scope>
</reference>
<gene>
    <name evidence="1" type="ORF">TCNE_LOCUS19089</name>
</gene>
<sequence length="60" mass="6563">MVSTHRPLGYGPSTLPLRHAASGDLIFRVKSSEFNTGIQVINQNRSACEYKIAVRCNSAV</sequence>
<dbReference type="AlphaFoldDB" id="A0A183VEB9"/>
<evidence type="ECO:0000313" key="1">
    <source>
        <dbReference type="EMBL" id="VDM50410.1"/>
    </source>
</evidence>
<dbReference type="Proteomes" id="UP000050794">
    <property type="component" value="Unassembled WGS sequence"/>
</dbReference>
<dbReference type="EMBL" id="UYWY01026368">
    <property type="protein sequence ID" value="VDM50410.1"/>
    <property type="molecule type" value="Genomic_DNA"/>
</dbReference>
<protein>
    <submittedName>
        <fullName evidence="3">MSP domain-containing protein</fullName>
    </submittedName>
</protein>
<organism evidence="2 3">
    <name type="scientific">Toxocara canis</name>
    <name type="common">Canine roundworm</name>
    <dbReference type="NCBI Taxonomy" id="6265"/>
    <lineage>
        <taxon>Eukaryota</taxon>
        <taxon>Metazoa</taxon>
        <taxon>Ecdysozoa</taxon>
        <taxon>Nematoda</taxon>
        <taxon>Chromadorea</taxon>
        <taxon>Rhabditida</taxon>
        <taxon>Spirurina</taxon>
        <taxon>Ascaridomorpha</taxon>
        <taxon>Ascaridoidea</taxon>
        <taxon>Toxocaridae</taxon>
        <taxon>Toxocara</taxon>
    </lineage>
</organism>
<accession>A0A183VEB9</accession>
<evidence type="ECO:0000313" key="2">
    <source>
        <dbReference type="Proteomes" id="UP000050794"/>
    </source>
</evidence>
<reference evidence="3" key="1">
    <citation type="submission" date="2016-06" db="UniProtKB">
        <authorList>
            <consortium name="WormBaseParasite"/>
        </authorList>
    </citation>
    <scope>IDENTIFICATION</scope>
</reference>
<name>A0A183VEB9_TOXCA</name>
<proteinExistence type="predicted"/>
<evidence type="ECO:0000313" key="3">
    <source>
        <dbReference type="WBParaSite" id="TCNE_0001909301-mRNA-1"/>
    </source>
</evidence>
<dbReference type="WBParaSite" id="TCNE_0001909301-mRNA-1">
    <property type="protein sequence ID" value="TCNE_0001909301-mRNA-1"/>
    <property type="gene ID" value="TCNE_0001909301"/>
</dbReference>